<dbReference type="InterPro" id="IPR011701">
    <property type="entry name" value="MFS"/>
</dbReference>
<reference evidence="9 11" key="2">
    <citation type="journal article" date="2014" name="PLoS Genet.">
        <title>Phylogenetically driven sequencing of extremely halophilic archaea reveals strategies for static and dynamic osmo-response.</title>
        <authorList>
            <person name="Becker E.A."/>
            <person name="Seitzer P.M."/>
            <person name="Tritt A."/>
            <person name="Larsen D."/>
            <person name="Krusor M."/>
            <person name="Yao A.I."/>
            <person name="Wu D."/>
            <person name="Madern D."/>
            <person name="Eisen J.A."/>
            <person name="Darling A.E."/>
            <person name="Facciotti M.T."/>
        </authorList>
    </citation>
    <scope>NUCLEOTIDE SEQUENCE [LARGE SCALE GENOMIC DNA]</scope>
    <source>
        <strain evidence="9">B3</strain>
        <strain evidence="11">DSM 18796 / CECT 7217 / JCM 14584 / KCTC 4019 / B3</strain>
    </source>
</reference>
<evidence type="ECO:0000313" key="10">
    <source>
        <dbReference type="Proteomes" id="UP000000390"/>
    </source>
</evidence>
<dbReference type="Proteomes" id="UP000011645">
    <property type="component" value="Unassembled WGS sequence"/>
</dbReference>
<dbReference type="OrthoDB" id="29061at2157"/>
<dbReference type="EMBL" id="AOHV01000027">
    <property type="protein sequence ID" value="ELY37124.1"/>
    <property type="molecule type" value="Genomic_DNA"/>
</dbReference>
<evidence type="ECO:0000259" key="7">
    <source>
        <dbReference type="PROSITE" id="PS50850"/>
    </source>
</evidence>
<reference evidence="8 10" key="1">
    <citation type="journal article" date="2010" name="J. Bacteriol.">
        <title>Complete genome sequence of Halalkalicoccus jeotgali B3(T), an extremely halophilic archaeon.</title>
        <authorList>
            <person name="Roh S.W."/>
            <person name="Nam Y.D."/>
            <person name="Nam S.H."/>
            <person name="Choi S.H."/>
            <person name="Park H.S."/>
            <person name="Bae J.W."/>
        </authorList>
    </citation>
    <scope>NUCLEOTIDE SEQUENCE [LARGE SCALE GENOMIC DNA]</scope>
    <source>
        <strain evidence="8">B3</strain>
        <strain evidence="10">DSM 18796 / CECT 7217 / JCM 14584 / KCTC 4019 / B3</strain>
    </source>
</reference>
<feature type="transmembrane region" description="Helical" evidence="6">
    <location>
        <begin position="35"/>
        <end position="56"/>
    </location>
</feature>
<evidence type="ECO:0000313" key="9">
    <source>
        <dbReference type="EMBL" id="ELY37124.1"/>
    </source>
</evidence>
<evidence type="ECO:0000313" key="11">
    <source>
        <dbReference type="Proteomes" id="UP000011645"/>
    </source>
</evidence>
<name>D8J9Q1_HALJB</name>
<dbReference type="InterPro" id="IPR020846">
    <property type="entry name" value="MFS_dom"/>
</dbReference>
<feature type="domain" description="Major facilitator superfamily (MFS) profile" evidence="7">
    <location>
        <begin position="10"/>
        <end position="391"/>
    </location>
</feature>
<keyword evidence="11" id="KW-1185">Reference proteome</keyword>
<comment type="subcellular location">
    <subcellularLocation>
        <location evidence="1">Cell membrane</location>
        <topology evidence="1">Multi-pass membrane protein</topology>
    </subcellularLocation>
</comment>
<feature type="transmembrane region" description="Helical" evidence="6">
    <location>
        <begin position="278"/>
        <end position="295"/>
    </location>
</feature>
<evidence type="ECO:0000256" key="3">
    <source>
        <dbReference type="ARBA" id="ARBA00022692"/>
    </source>
</evidence>
<dbReference type="RefSeq" id="WP_008416492.1">
    <property type="nucleotide sequence ID" value="NC_014297.1"/>
</dbReference>
<evidence type="ECO:0000256" key="1">
    <source>
        <dbReference type="ARBA" id="ARBA00004651"/>
    </source>
</evidence>
<evidence type="ECO:0000256" key="2">
    <source>
        <dbReference type="ARBA" id="ARBA00022475"/>
    </source>
</evidence>
<dbReference type="Pfam" id="PF07690">
    <property type="entry name" value="MFS_1"/>
    <property type="match status" value="1"/>
</dbReference>
<dbReference type="AlphaFoldDB" id="D8J9Q1"/>
<keyword evidence="5 6" id="KW-0472">Membrane</keyword>
<dbReference type="SUPFAM" id="SSF103473">
    <property type="entry name" value="MFS general substrate transporter"/>
    <property type="match status" value="1"/>
</dbReference>
<dbReference type="GO" id="GO:0005886">
    <property type="term" value="C:plasma membrane"/>
    <property type="evidence" value="ECO:0007669"/>
    <property type="project" value="UniProtKB-SubCell"/>
</dbReference>
<keyword evidence="4 6" id="KW-1133">Transmembrane helix</keyword>
<feature type="transmembrane region" description="Helical" evidence="6">
    <location>
        <begin position="139"/>
        <end position="158"/>
    </location>
</feature>
<organism evidence="8 10">
    <name type="scientific">Halalkalicoccus jeotgali (strain DSM 18796 / CECT 7217 / JCM 14584 / KCTC 4019 / B3)</name>
    <dbReference type="NCBI Taxonomy" id="795797"/>
    <lineage>
        <taxon>Archaea</taxon>
        <taxon>Methanobacteriati</taxon>
        <taxon>Methanobacteriota</taxon>
        <taxon>Stenosarchaea group</taxon>
        <taxon>Halobacteria</taxon>
        <taxon>Halobacteriales</taxon>
        <taxon>Halococcaceae</taxon>
        <taxon>Halalkalicoccus</taxon>
    </lineage>
</organism>
<keyword evidence="3 6" id="KW-0812">Transmembrane</keyword>
<feature type="transmembrane region" description="Helical" evidence="6">
    <location>
        <begin position="360"/>
        <end position="383"/>
    </location>
</feature>
<dbReference type="InterPro" id="IPR050189">
    <property type="entry name" value="MFS_Efflux_Transporters"/>
</dbReference>
<evidence type="ECO:0000256" key="6">
    <source>
        <dbReference type="SAM" id="Phobius"/>
    </source>
</evidence>
<keyword evidence="2" id="KW-1003">Cell membrane</keyword>
<accession>D8J9Q1</accession>
<dbReference type="PANTHER" id="PTHR43124">
    <property type="entry name" value="PURINE EFFLUX PUMP PBUE"/>
    <property type="match status" value="1"/>
</dbReference>
<feature type="transmembrane region" description="Helical" evidence="6">
    <location>
        <begin position="164"/>
        <end position="182"/>
    </location>
</feature>
<dbReference type="PATRIC" id="fig|795797.18.peg.3016"/>
<dbReference type="GeneID" id="9420832"/>
<dbReference type="KEGG" id="hje:HacjB3_15055"/>
<feature type="transmembrane region" description="Helical" evidence="6">
    <location>
        <begin position="99"/>
        <end position="118"/>
    </location>
</feature>
<protein>
    <submittedName>
        <fullName evidence="8">Major facilitator superfamily MFS_1</fullName>
    </submittedName>
    <submittedName>
        <fullName evidence="9">Major facilitator superfamily protein</fullName>
    </submittedName>
</protein>
<dbReference type="HOGENOM" id="CLU_001265_5_14_2"/>
<evidence type="ECO:0000313" key="8">
    <source>
        <dbReference type="EMBL" id="ADJ16390.1"/>
    </source>
</evidence>
<dbReference type="GO" id="GO:0022857">
    <property type="term" value="F:transmembrane transporter activity"/>
    <property type="evidence" value="ECO:0007669"/>
    <property type="project" value="InterPro"/>
</dbReference>
<feature type="transmembrane region" description="Helical" evidence="6">
    <location>
        <begin position="76"/>
        <end position="93"/>
    </location>
</feature>
<dbReference type="STRING" id="795797.HacjB3_15055"/>
<dbReference type="Gene3D" id="1.20.1250.20">
    <property type="entry name" value="MFS general substrate transporter like domains"/>
    <property type="match status" value="2"/>
</dbReference>
<dbReference type="Proteomes" id="UP000000390">
    <property type="component" value="Chromosome"/>
</dbReference>
<dbReference type="PANTHER" id="PTHR43124:SF3">
    <property type="entry name" value="CHLORAMPHENICOL EFFLUX PUMP RV0191"/>
    <property type="match status" value="1"/>
</dbReference>
<dbReference type="PROSITE" id="PS50850">
    <property type="entry name" value="MFS"/>
    <property type="match status" value="1"/>
</dbReference>
<sequence>MGRWTYRATVITLCTLAFFATMVARLVISPVLPEIEAEFGVSSAITGLALTGMWMAYSLSQFPSGVLADRYGERRVILAAVGLTAVASGLLALSPSIHVFVLLTVCLGGVAGLHYSVATTLLTKEFENIGSAIGIHNSGAPLAGLLAPIAAAAVAGWVGWRYSIALGAVCAAPIALVFAWKVRDTEPARPNQPMGERIALGPVIELLTRPQIAFTALVAICFEFVWQATASFLPTFLVAHHGYSIGMASALFSAYFVIHGLTQPAVGSLSDRFGRDRTATVCAVLGIAGYGLLVLGSGLLAIALAIGLVGTAMSWGAAVLPRFMDHLSPEERGAGFGLVRTSYMLVSATGSAVVGTVADFASWGIAFSVFLLLLSAVACALVANRTLDLGL</sequence>
<gene>
    <name evidence="8" type="ordered locus">HacjB3_15055</name>
    <name evidence="9" type="ORF">C497_10283</name>
</gene>
<evidence type="ECO:0000256" key="4">
    <source>
        <dbReference type="ARBA" id="ARBA00022989"/>
    </source>
</evidence>
<dbReference type="InterPro" id="IPR036259">
    <property type="entry name" value="MFS_trans_sf"/>
</dbReference>
<proteinExistence type="predicted"/>
<evidence type="ECO:0000256" key="5">
    <source>
        <dbReference type="ARBA" id="ARBA00023136"/>
    </source>
</evidence>
<dbReference type="EMBL" id="CP002062">
    <property type="protein sequence ID" value="ADJ16390.1"/>
    <property type="molecule type" value="Genomic_DNA"/>
</dbReference>
<dbReference type="eggNOG" id="arCOG00134">
    <property type="taxonomic scope" value="Archaea"/>
</dbReference>